<gene>
    <name evidence="2" type="ORF">ACFSQW_08295</name>
</gene>
<dbReference type="RefSeq" id="WP_210355818.1">
    <property type="nucleotide sequence ID" value="NZ_JAEQMU010000006.1"/>
</dbReference>
<keyword evidence="1" id="KW-0175">Coiled coil</keyword>
<comment type="caution">
    <text evidence="2">The sequence shown here is derived from an EMBL/GenBank/DDBJ whole genome shotgun (WGS) entry which is preliminary data.</text>
</comment>
<protein>
    <submittedName>
        <fullName evidence="2">Uncharacterized protein</fullName>
    </submittedName>
</protein>
<evidence type="ECO:0000313" key="2">
    <source>
        <dbReference type="EMBL" id="MFD2554388.1"/>
    </source>
</evidence>
<evidence type="ECO:0000256" key="1">
    <source>
        <dbReference type="SAM" id="Coils"/>
    </source>
</evidence>
<evidence type="ECO:0000313" key="3">
    <source>
        <dbReference type="Proteomes" id="UP001597440"/>
    </source>
</evidence>
<organism evidence="2 3">
    <name type="scientific">Sphingobacterium tabacisoli</name>
    <dbReference type="NCBI Taxonomy" id="2044855"/>
    <lineage>
        <taxon>Bacteria</taxon>
        <taxon>Pseudomonadati</taxon>
        <taxon>Bacteroidota</taxon>
        <taxon>Sphingobacteriia</taxon>
        <taxon>Sphingobacteriales</taxon>
        <taxon>Sphingobacteriaceae</taxon>
        <taxon>Sphingobacterium</taxon>
    </lineage>
</organism>
<accession>A0ABW5L1C5</accession>
<name>A0ABW5L1C5_9SPHI</name>
<feature type="coiled-coil region" evidence="1">
    <location>
        <begin position="83"/>
        <end position="110"/>
    </location>
</feature>
<keyword evidence="3" id="KW-1185">Reference proteome</keyword>
<dbReference type="EMBL" id="JBHULD010000008">
    <property type="protein sequence ID" value="MFD2554388.1"/>
    <property type="molecule type" value="Genomic_DNA"/>
</dbReference>
<dbReference type="Proteomes" id="UP001597440">
    <property type="component" value="Unassembled WGS sequence"/>
</dbReference>
<reference evidence="3" key="1">
    <citation type="journal article" date="2019" name="Int. J. Syst. Evol. Microbiol.">
        <title>The Global Catalogue of Microorganisms (GCM) 10K type strain sequencing project: providing services to taxonomists for standard genome sequencing and annotation.</title>
        <authorList>
            <consortium name="The Broad Institute Genomics Platform"/>
            <consortium name="The Broad Institute Genome Sequencing Center for Infectious Disease"/>
            <person name="Wu L."/>
            <person name="Ma J."/>
        </authorList>
    </citation>
    <scope>NUCLEOTIDE SEQUENCE [LARGE SCALE GENOMIC DNA]</scope>
    <source>
        <strain evidence="3">KCTC 52298</strain>
    </source>
</reference>
<proteinExistence type="predicted"/>
<sequence>MAIPDRIHQEFLMIKAAFESGSVTKMSQLDKQKSTRIAALIGMNQGRYGAKLLNPEDFSPSEITRMSLIINIDPGLIMNVIKNQLLKTEMERVLKNIKKEEEKKLAKTKKD</sequence>